<name>A0A433Q6Y5_9FUNG</name>
<dbReference type="EMBL" id="RBNJ01012768">
    <property type="protein sequence ID" value="RUS25509.1"/>
    <property type="molecule type" value="Genomic_DNA"/>
</dbReference>
<gene>
    <name evidence="1" type="ORF">BC938DRAFT_472049</name>
</gene>
<reference evidence="1 2" key="1">
    <citation type="journal article" date="2018" name="New Phytol.">
        <title>Phylogenomics of Endogonaceae and evolution of mycorrhizas within Mucoromycota.</title>
        <authorList>
            <person name="Chang Y."/>
            <person name="Desiro A."/>
            <person name="Na H."/>
            <person name="Sandor L."/>
            <person name="Lipzen A."/>
            <person name="Clum A."/>
            <person name="Barry K."/>
            <person name="Grigoriev I.V."/>
            <person name="Martin F.M."/>
            <person name="Stajich J.E."/>
            <person name="Smith M.E."/>
            <person name="Bonito G."/>
            <person name="Spatafora J.W."/>
        </authorList>
    </citation>
    <scope>NUCLEOTIDE SEQUENCE [LARGE SCALE GENOMIC DNA]</scope>
    <source>
        <strain evidence="1 2">AD002</strain>
    </source>
</reference>
<evidence type="ECO:0000313" key="2">
    <source>
        <dbReference type="Proteomes" id="UP000274822"/>
    </source>
</evidence>
<dbReference type="Proteomes" id="UP000274822">
    <property type="component" value="Unassembled WGS sequence"/>
</dbReference>
<proteinExistence type="predicted"/>
<organism evidence="1 2">
    <name type="scientific">Jimgerdemannia flammicorona</name>
    <dbReference type="NCBI Taxonomy" id="994334"/>
    <lineage>
        <taxon>Eukaryota</taxon>
        <taxon>Fungi</taxon>
        <taxon>Fungi incertae sedis</taxon>
        <taxon>Mucoromycota</taxon>
        <taxon>Mucoromycotina</taxon>
        <taxon>Endogonomycetes</taxon>
        <taxon>Endogonales</taxon>
        <taxon>Endogonaceae</taxon>
        <taxon>Jimgerdemannia</taxon>
    </lineage>
</organism>
<sequence length="321" mass="36940">MRHKATCLGWKGQRLCEIHVTQLRQPPTPSTYKRSLGHQKSLSHSSMAIRFTSNFHILANESIPQKIEWPARHPPKDLRGKTGLAIIPQGKTFDTLLTEEDTQVMQELGVQVRSGASPQVAFYIVKDNDPAWRVDPQNAEFRQILKHATESNIPVYPLSYFHLCKRNIDLPRSQTWEVEPFVLHEGVDSLGRLCLTQGEDFDRFTKAKGDDAAFDNLGRLTLFKDPYVEYVKNLLEEEKIQLLQHVVDNPPRLISTRWKIHMVLNEYLASAWLLDGKTWTFDFDEELFATENAQRFHPVQPIIAIRAAILVFLGNPDLYRS</sequence>
<keyword evidence="2" id="KW-1185">Reference proteome</keyword>
<comment type="caution">
    <text evidence="1">The sequence shown here is derived from an EMBL/GenBank/DDBJ whole genome shotgun (WGS) entry which is preliminary data.</text>
</comment>
<protein>
    <submittedName>
        <fullName evidence="1">Uncharacterized protein</fullName>
    </submittedName>
</protein>
<evidence type="ECO:0000313" key="1">
    <source>
        <dbReference type="EMBL" id="RUS25509.1"/>
    </source>
</evidence>
<accession>A0A433Q6Y5</accession>
<dbReference type="AlphaFoldDB" id="A0A433Q6Y5"/>